<dbReference type="PROSITE" id="PS51794">
    <property type="entry name" value="DAC"/>
    <property type="match status" value="1"/>
</dbReference>
<dbReference type="EMBL" id="VDGH01000001">
    <property type="protein sequence ID" value="TQR16878.1"/>
    <property type="molecule type" value="Genomic_DNA"/>
</dbReference>
<evidence type="ECO:0000256" key="6">
    <source>
        <dbReference type="HAMAP-Rule" id="MF_00838"/>
    </source>
</evidence>
<dbReference type="Proteomes" id="UP000317316">
    <property type="component" value="Unassembled WGS sequence"/>
</dbReference>
<name>A0A544THJ1_9BACI</name>
<dbReference type="GO" id="GO:0004016">
    <property type="term" value="F:adenylate cyclase activity"/>
    <property type="evidence" value="ECO:0007669"/>
    <property type="project" value="UniProtKB-UniRule"/>
</dbReference>
<dbReference type="InterPro" id="IPR003390">
    <property type="entry name" value="DNA_integrity_scan_DisA_N"/>
</dbReference>
<keyword evidence="3 6" id="KW-0548">Nucleotidyltransferase</keyword>
<keyword evidence="4 6" id="KW-0547">Nucleotide-binding</keyword>
<dbReference type="GO" id="GO:0005524">
    <property type="term" value="F:ATP binding"/>
    <property type="evidence" value="ECO:0007669"/>
    <property type="project" value="UniProtKB-UniRule"/>
</dbReference>
<evidence type="ECO:0000256" key="3">
    <source>
        <dbReference type="ARBA" id="ARBA00022695"/>
    </source>
</evidence>
<organism evidence="8 9">
    <name type="scientific">Psychrobacillus lasiicapitis</name>
    <dbReference type="NCBI Taxonomy" id="1636719"/>
    <lineage>
        <taxon>Bacteria</taxon>
        <taxon>Bacillati</taxon>
        <taxon>Bacillota</taxon>
        <taxon>Bacilli</taxon>
        <taxon>Bacillales</taxon>
        <taxon>Bacillaceae</taxon>
        <taxon>Psychrobacillus</taxon>
    </lineage>
</organism>
<gene>
    <name evidence="6" type="primary">dacB</name>
    <name evidence="8" type="ORF">FG382_01595</name>
</gene>
<evidence type="ECO:0000259" key="7">
    <source>
        <dbReference type="PROSITE" id="PS51794"/>
    </source>
</evidence>
<accession>A0A544THJ1</accession>
<protein>
    <recommendedName>
        <fullName evidence="6">Diadenylate cyclase</fullName>
        <shortName evidence="6">DAC</shortName>
        <ecNumber evidence="6">2.7.7.85</ecNumber>
    </recommendedName>
    <alternativeName>
        <fullName evidence="6">Cyclic-di-AMP synthase</fullName>
        <shortName evidence="6">c-di-AMP synthase</shortName>
    </alternativeName>
</protein>
<feature type="domain" description="DAC" evidence="7">
    <location>
        <begin position="44"/>
        <end position="203"/>
    </location>
</feature>
<keyword evidence="2 6" id="KW-0808">Transferase</keyword>
<dbReference type="GO" id="GO:0106408">
    <property type="term" value="F:diadenylate cyclase activity"/>
    <property type="evidence" value="ECO:0007669"/>
    <property type="project" value="UniProtKB-EC"/>
</dbReference>
<evidence type="ECO:0000256" key="4">
    <source>
        <dbReference type="ARBA" id="ARBA00022741"/>
    </source>
</evidence>
<dbReference type="InterPro" id="IPR036888">
    <property type="entry name" value="DNA_integrity_DisA_N_sf"/>
</dbReference>
<dbReference type="InterPro" id="IPR050338">
    <property type="entry name" value="DisA"/>
</dbReference>
<evidence type="ECO:0000256" key="5">
    <source>
        <dbReference type="ARBA" id="ARBA00022840"/>
    </source>
</evidence>
<dbReference type="GO" id="GO:0006171">
    <property type="term" value="P:cAMP biosynthetic process"/>
    <property type="evidence" value="ECO:0007669"/>
    <property type="project" value="InterPro"/>
</dbReference>
<dbReference type="Gene3D" id="1.10.287.770">
    <property type="entry name" value="YojJ-like"/>
    <property type="match status" value="1"/>
</dbReference>
<dbReference type="AlphaFoldDB" id="A0A544THJ1"/>
<keyword evidence="6" id="KW-1133">Transmembrane helix</keyword>
<keyword evidence="5 6" id="KW-0067">ATP-binding</keyword>
<comment type="similarity">
    <text evidence="6">Belongs to the adenylate cyclase family. DacB/CdaS subfamily.</text>
</comment>
<dbReference type="PANTHER" id="PTHR34185:SF2">
    <property type="entry name" value="CYCLIC DI-AMP SYNTHASE CDAS"/>
    <property type="match status" value="1"/>
</dbReference>
<dbReference type="InterPro" id="IPR019457">
    <property type="entry name" value="CdaS_N"/>
</dbReference>
<dbReference type="Pfam" id="PF02457">
    <property type="entry name" value="DAC"/>
    <property type="match status" value="1"/>
</dbReference>
<dbReference type="InterPro" id="IPR034693">
    <property type="entry name" value="CdaS"/>
</dbReference>
<dbReference type="PANTHER" id="PTHR34185">
    <property type="entry name" value="DIADENYLATE CYCLASE"/>
    <property type="match status" value="1"/>
</dbReference>
<comment type="catalytic activity">
    <reaction evidence="1 6">
        <text>2 ATP = 3',3'-c-di-AMP + 2 diphosphate</text>
        <dbReference type="Rhea" id="RHEA:35655"/>
        <dbReference type="ChEBI" id="CHEBI:30616"/>
        <dbReference type="ChEBI" id="CHEBI:33019"/>
        <dbReference type="ChEBI" id="CHEBI:71500"/>
        <dbReference type="EC" id="2.7.7.85"/>
    </reaction>
</comment>
<evidence type="ECO:0000313" key="8">
    <source>
        <dbReference type="EMBL" id="TQR16878.1"/>
    </source>
</evidence>
<keyword evidence="6" id="KW-1003">Cell membrane</keyword>
<dbReference type="InterPro" id="IPR053472">
    <property type="entry name" value="DAC_CdaS-like"/>
</dbReference>
<dbReference type="Gene3D" id="3.40.1700.10">
    <property type="entry name" value="DNA integrity scanning protein, DisA, N-terminal domain"/>
    <property type="match status" value="1"/>
</dbReference>
<comment type="function">
    <text evidence="6">Catalyzes the condensation of 2 ATP molecules into cyclic di-AMP (c-di-AMP), a second messenger used to regulate differing processes in different bacteria.</text>
</comment>
<comment type="caution">
    <text evidence="8">The sequence shown here is derived from an EMBL/GenBank/DDBJ whole genome shotgun (WGS) entry which is preliminary data.</text>
</comment>
<dbReference type="EC" id="2.7.7.85" evidence="6"/>
<keyword evidence="9" id="KW-1185">Reference proteome</keyword>
<dbReference type="HAMAP" id="MF_00838">
    <property type="entry name" value="DacB"/>
    <property type="match status" value="1"/>
</dbReference>
<evidence type="ECO:0000313" key="9">
    <source>
        <dbReference type="Proteomes" id="UP000317316"/>
    </source>
</evidence>
<dbReference type="SUPFAM" id="SSF143597">
    <property type="entry name" value="YojJ-like"/>
    <property type="match status" value="1"/>
</dbReference>
<evidence type="ECO:0000256" key="2">
    <source>
        <dbReference type="ARBA" id="ARBA00022679"/>
    </source>
</evidence>
<dbReference type="NCBIfam" id="NF038328">
    <property type="entry name" value="c-di-AMP_CdaS"/>
    <property type="match status" value="1"/>
</dbReference>
<keyword evidence="6" id="KW-0472">Membrane</keyword>
<proteinExistence type="inferred from homology"/>
<reference evidence="8 9" key="1">
    <citation type="submission" date="2019-05" db="EMBL/GenBank/DDBJ databases">
        <title>Psychrobacillus vulpis sp. nov., a new species isolated from feces of a red fox that inhabits in The Tablas de Daimiel Natural Park, Albacete, Spain.</title>
        <authorList>
            <person name="Rodriguez M."/>
            <person name="Reina J.C."/>
            <person name="Bejar V."/>
            <person name="Llamas I."/>
        </authorList>
    </citation>
    <scope>NUCLEOTIDE SEQUENCE [LARGE SCALE GENOMIC DNA]</scope>
    <source>
        <strain evidence="8 9">NEAU-3TGS17</strain>
    </source>
</reference>
<dbReference type="Pfam" id="PF10372">
    <property type="entry name" value="CdaS_N"/>
    <property type="match status" value="1"/>
</dbReference>
<dbReference type="OrthoDB" id="9807385at2"/>
<evidence type="ECO:0000256" key="1">
    <source>
        <dbReference type="ARBA" id="ARBA00000877"/>
    </source>
</evidence>
<comment type="subunit">
    <text evidence="6">Probably oligomerizes.</text>
</comment>
<sequence>MRNGNCDFSPLKERLIKELKEVSLEVDIGLQTLAEDNFCLLSKLATIKEHFEKAEAMAASFYLNCYLSPFTDRYLDISTALQHLSNQRHGALIVIEREDAVDTIIRPGTPIGAKLTHSLLESIFYPGNPLHDGAVLIRSNEILSAANVLPLSGIFVGEKKLGTRHRAAIGLSERSDALVLVVSEETGKVSFTLNGELHPIITTSSAIL</sequence>
<keyword evidence="6" id="KW-0812">Transmembrane</keyword>
<dbReference type="RefSeq" id="WP_142537122.1">
    <property type="nucleotide sequence ID" value="NZ_BMIE01000002.1"/>
</dbReference>